<evidence type="ECO:0000256" key="5">
    <source>
        <dbReference type="ARBA" id="ARBA00022833"/>
    </source>
</evidence>
<dbReference type="Proteomes" id="UP000054321">
    <property type="component" value="Unassembled WGS sequence"/>
</dbReference>
<keyword evidence="5" id="KW-0862">Zinc</keyword>
<feature type="domain" description="RING-CH-type" evidence="10">
    <location>
        <begin position="60"/>
        <end position="132"/>
    </location>
</feature>
<evidence type="ECO:0000256" key="1">
    <source>
        <dbReference type="ARBA" id="ARBA00004141"/>
    </source>
</evidence>
<dbReference type="InParanoid" id="A0A0C3HHE3"/>
<comment type="subcellular location">
    <subcellularLocation>
        <location evidence="1">Membrane</location>
        <topology evidence="1">Multi-pass membrane protein</topology>
    </subcellularLocation>
</comment>
<evidence type="ECO:0000313" key="11">
    <source>
        <dbReference type="EMBL" id="KIN01757.1"/>
    </source>
</evidence>
<evidence type="ECO:0000256" key="2">
    <source>
        <dbReference type="ARBA" id="ARBA00022692"/>
    </source>
</evidence>
<keyword evidence="2 9" id="KW-0812">Transmembrane</keyword>
<gene>
    <name evidence="11" type="ORF">OIDMADRAFT_121795</name>
</gene>
<dbReference type="SMART" id="SM00744">
    <property type="entry name" value="RINGv"/>
    <property type="match status" value="1"/>
</dbReference>
<dbReference type="HOGENOM" id="CLU_026793_0_0_1"/>
<feature type="compositionally biased region" description="Low complexity" evidence="8">
    <location>
        <begin position="344"/>
        <end position="356"/>
    </location>
</feature>
<evidence type="ECO:0000256" key="4">
    <source>
        <dbReference type="ARBA" id="ARBA00022771"/>
    </source>
</evidence>
<reference evidence="12" key="2">
    <citation type="submission" date="2015-01" db="EMBL/GenBank/DDBJ databases">
        <title>Evolutionary Origins and Diversification of the Mycorrhizal Mutualists.</title>
        <authorList>
            <consortium name="DOE Joint Genome Institute"/>
            <consortium name="Mycorrhizal Genomics Consortium"/>
            <person name="Kohler A."/>
            <person name="Kuo A."/>
            <person name="Nagy L.G."/>
            <person name="Floudas D."/>
            <person name="Copeland A."/>
            <person name="Barry K.W."/>
            <person name="Cichocki N."/>
            <person name="Veneault-Fourrey C."/>
            <person name="LaButti K."/>
            <person name="Lindquist E.A."/>
            <person name="Lipzen A."/>
            <person name="Lundell T."/>
            <person name="Morin E."/>
            <person name="Murat C."/>
            <person name="Riley R."/>
            <person name="Ohm R."/>
            <person name="Sun H."/>
            <person name="Tunlid A."/>
            <person name="Henrissat B."/>
            <person name="Grigoriev I.V."/>
            <person name="Hibbett D.S."/>
            <person name="Martin F."/>
        </authorList>
    </citation>
    <scope>NUCLEOTIDE SEQUENCE [LARGE SCALE GENOMIC DNA]</scope>
    <source>
        <strain evidence="12">Zn</strain>
    </source>
</reference>
<dbReference type="OrthoDB" id="5817083at2759"/>
<dbReference type="STRING" id="913774.A0A0C3HHE3"/>
<sequence length="499" mass="55568">MTSFAPQASQRHSTQEQTAQSPSQHAPQLESAPESFVINPPQVDEAPNASTLQAQERQEASKEEVHRCWICQQDSTEDAPGTEWRTPCPCSLTAHDSCLLEWIIAEEAPRPGELATTRHIVCPQCHAEIKIERPRDYLVLATESIQRMAKSLVIPAALSSLFACFYSGFLMYGINTLQMVFGHDEAALQVVSRLLRTASMNFDPFLPTTDWMAHWKLFVGLPLIAPSLVLSRTRLAEPFFTIVPYLLFRPTSYLHLQEWPPSPSATIAVLPYFRAFYNELYRYAFADREKKWDAAVQRRPREGETAEDIAQAQDEQEEFLNLQLEFINEEEDFDPVGLDNQARAAAGRNQAPAPVADVEQANQQPGQGEVGALPANNDPARRDGQNGNNNIGIRRNVSASAVASTVMGALFLPTISSVMGDLLKVTLPKDWVTKKGVRAGSMGLLQEKWGRSIVGGCLFVVIKDALLLYCKWKKARDFGKKRVLDYVGKRNGQSSPAVR</sequence>
<organism evidence="11 12">
    <name type="scientific">Oidiodendron maius (strain Zn)</name>
    <dbReference type="NCBI Taxonomy" id="913774"/>
    <lineage>
        <taxon>Eukaryota</taxon>
        <taxon>Fungi</taxon>
        <taxon>Dikarya</taxon>
        <taxon>Ascomycota</taxon>
        <taxon>Pezizomycotina</taxon>
        <taxon>Leotiomycetes</taxon>
        <taxon>Leotiomycetes incertae sedis</taxon>
        <taxon>Myxotrichaceae</taxon>
        <taxon>Oidiodendron</taxon>
    </lineage>
</organism>
<dbReference type="AlphaFoldDB" id="A0A0C3HHE3"/>
<feature type="compositionally biased region" description="Polar residues" evidence="8">
    <location>
        <begin position="1"/>
        <end position="26"/>
    </location>
</feature>
<keyword evidence="7 9" id="KW-0472">Membrane</keyword>
<keyword evidence="12" id="KW-1185">Reference proteome</keyword>
<dbReference type="GO" id="GO:0008270">
    <property type="term" value="F:zinc ion binding"/>
    <property type="evidence" value="ECO:0007669"/>
    <property type="project" value="UniProtKB-KW"/>
</dbReference>
<accession>A0A0C3HHE3</accession>
<dbReference type="GO" id="GO:0016020">
    <property type="term" value="C:membrane"/>
    <property type="evidence" value="ECO:0007669"/>
    <property type="project" value="UniProtKB-SubCell"/>
</dbReference>
<feature type="transmembrane region" description="Helical" evidence="9">
    <location>
        <begin position="397"/>
        <end position="419"/>
    </location>
</feature>
<dbReference type="Gene3D" id="3.30.40.10">
    <property type="entry name" value="Zinc/RING finger domain, C3HC4 (zinc finger)"/>
    <property type="match status" value="1"/>
</dbReference>
<evidence type="ECO:0000259" key="10">
    <source>
        <dbReference type="PROSITE" id="PS51292"/>
    </source>
</evidence>
<dbReference type="Pfam" id="PF12906">
    <property type="entry name" value="RINGv"/>
    <property type="match status" value="1"/>
</dbReference>
<reference evidence="11 12" key="1">
    <citation type="submission" date="2014-04" db="EMBL/GenBank/DDBJ databases">
        <authorList>
            <consortium name="DOE Joint Genome Institute"/>
            <person name="Kuo A."/>
            <person name="Martino E."/>
            <person name="Perotto S."/>
            <person name="Kohler A."/>
            <person name="Nagy L.G."/>
            <person name="Floudas D."/>
            <person name="Copeland A."/>
            <person name="Barry K.W."/>
            <person name="Cichocki N."/>
            <person name="Veneault-Fourrey C."/>
            <person name="LaButti K."/>
            <person name="Lindquist E.A."/>
            <person name="Lipzen A."/>
            <person name="Lundell T."/>
            <person name="Morin E."/>
            <person name="Murat C."/>
            <person name="Sun H."/>
            <person name="Tunlid A."/>
            <person name="Henrissat B."/>
            <person name="Grigoriev I.V."/>
            <person name="Hibbett D.S."/>
            <person name="Martin F."/>
            <person name="Nordberg H.P."/>
            <person name="Cantor M.N."/>
            <person name="Hua S.X."/>
        </authorList>
    </citation>
    <scope>NUCLEOTIDE SEQUENCE [LARGE SCALE GENOMIC DNA]</scope>
    <source>
        <strain evidence="11 12">Zn</strain>
    </source>
</reference>
<name>A0A0C3HHE3_OIDMZ</name>
<proteinExistence type="predicted"/>
<feature type="region of interest" description="Disordered" evidence="8">
    <location>
        <begin position="1"/>
        <end position="58"/>
    </location>
</feature>
<dbReference type="PANTHER" id="PTHR46283">
    <property type="entry name" value="E3 UBIQUITIN-PROTEIN LIGASE MARCH5"/>
    <property type="match status" value="1"/>
</dbReference>
<evidence type="ECO:0000256" key="3">
    <source>
        <dbReference type="ARBA" id="ARBA00022723"/>
    </source>
</evidence>
<feature type="transmembrane region" description="Helical" evidence="9">
    <location>
        <begin position="211"/>
        <end position="230"/>
    </location>
</feature>
<protein>
    <recommendedName>
        <fullName evidence="10">RING-CH-type domain-containing protein</fullName>
    </recommendedName>
</protein>
<dbReference type="SUPFAM" id="SSF57850">
    <property type="entry name" value="RING/U-box"/>
    <property type="match status" value="1"/>
</dbReference>
<dbReference type="InterPro" id="IPR013083">
    <property type="entry name" value="Znf_RING/FYVE/PHD"/>
</dbReference>
<evidence type="ECO:0000256" key="7">
    <source>
        <dbReference type="ARBA" id="ARBA00023136"/>
    </source>
</evidence>
<feature type="transmembrane region" description="Helical" evidence="9">
    <location>
        <begin position="452"/>
        <end position="472"/>
    </location>
</feature>
<dbReference type="PROSITE" id="PS51292">
    <property type="entry name" value="ZF_RING_CH"/>
    <property type="match status" value="1"/>
</dbReference>
<keyword evidence="4" id="KW-0863">Zinc-finger</keyword>
<feature type="region of interest" description="Disordered" evidence="8">
    <location>
        <begin position="344"/>
        <end position="391"/>
    </location>
</feature>
<dbReference type="InterPro" id="IPR011016">
    <property type="entry name" value="Znf_RING-CH"/>
</dbReference>
<dbReference type="EMBL" id="KN832875">
    <property type="protein sequence ID" value="KIN01757.1"/>
    <property type="molecule type" value="Genomic_DNA"/>
</dbReference>
<evidence type="ECO:0000313" key="12">
    <source>
        <dbReference type="Proteomes" id="UP000054321"/>
    </source>
</evidence>
<evidence type="ECO:0000256" key="9">
    <source>
        <dbReference type="SAM" id="Phobius"/>
    </source>
</evidence>
<keyword evidence="6 9" id="KW-1133">Transmembrane helix</keyword>
<evidence type="ECO:0000256" key="8">
    <source>
        <dbReference type="SAM" id="MobiDB-lite"/>
    </source>
</evidence>
<feature type="transmembrane region" description="Helical" evidence="9">
    <location>
        <begin position="152"/>
        <end position="174"/>
    </location>
</feature>
<evidence type="ECO:0000256" key="6">
    <source>
        <dbReference type="ARBA" id="ARBA00022989"/>
    </source>
</evidence>
<keyword evidence="3" id="KW-0479">Metal-binding</keyword>